<protein>
    <recommendedName>
        <fullName evidence="2">Lipoprotein</fullName>
    </recommendedName>
</protein>
<gene>
    <name evidence="1" type="ORF">ENG67_05615</name>
</gene>
<name>A0A7C1BG76_UNCW3</name>
<evidence type="ECO:0008006" key="2">
    <source>
        <dbReference type="Google" id="ProtNLM"/>
    </source>
</evidence>
<reference evidence="1" key="1">
    <citation type="journal article" date="2020" name="mSystems">
        <title>Genome- and Community-Level Interaction Insights into Carbon Utilization and Element Cycling Functions of Hydrothermarchaeota in Hydrothermal Sediment.</title>
        <authorList>
            <person name="Zhou Z."/>
            <person name="Liu Y."/>
            <person name="Xu W."/>
            <person name="Pan J."/>
            <person name="Luo Z.H."/>
            <person name="Li M."/>
        </authorList>
    </citation>
    <scope>NUCLEOTIDE SEQUENCE [LARGE SCALE GENOMIC DNA]</scope>
    <source>
        <strain evidence="1">HyVt-237</strain>
    </source>
</reference>
<proteinExistence type="predicted"/>
<comment type="caution">
    <text evidence="1">The sequence shown here is derived from an EMBL/GenBank/DDBJ whole genome shotgun (WGS) entry which is preliminary data.</text>
</comment>
<dbReference type="PROSITE" id="PS51257">
    <property type="entry name" value="PROKAR_LIPOPROTEIN"/>
    <property type="match status" value="1"/>
</dbReference>
<sequence>MFKKFFLFAVPVLSAVVLTSCYEPAERGSSKYGYHALLVADRWGNGNGTAEPEEIEYLLNYFEDHREAWCLGHYPWPNVNEGRVRIETLWETLKTSERSEPAPGEADLREKLGDASLRTPFVGIYVLTFDGFDCDVEKFYRAPGPDVGRAQWTEIKIVR</sequence>
<accession>A0A7C1BG76</accession>
<dbReference type="Proteomes" id="UP000885931">
    <property type="component" value="Unassembled WGS sequence"/>
</dbReference>
<dbReference type="EMBL" id="DRBW01000206">
    <property type="protein sequence ID" value="HDM90660.1"/>
    <property type="molecule type" value="Genomic_DNA"/>
</dbReference>
<dbReference type="AlphaFoldDB" id="A0A7C1BG76"/>
<organism evidence="1">
    <name type="scientific">candidate division WOR-3 bacterium</name>
    <dbReference type="NCBI Taxonomy" id="2052148"/>
    <lineage>
        <taxon>Bacteria</taxon>
        <taxon>Bacteria division WOR-3</taxon>
    </lineage>
</organism>
<evidence type="ECO:0000313" key="1">
    <source>
        <dbReference type="EMBL" id="HDM90660.1"/>
    </source>
</evidence>